<dbReference type="GO" id="GO:0003824">
    <property type="term" value="F:catalytic activity"/>
    <property type="evidence" value="ECO:0007669"/>
    <property type="project" value="InterPro"/>
</dbReference>
<keyword evidence="6" id="KW-1185">Reference proteome</keyword>
<reference evidence="4" key="1">
    <citation type="submission" date="2022-01" db="EMBL/GenBank/DDBJ databases">
        <title>Genome sequnece data of strain Bradyrhizobium sp. nov.</title>
        <authorList>
            <person name="Zhang J."/>
        </authorList>
    </citation>
    <scope>NUCLEOTIDE SEQUENCE</scope>
    <source>
        <strain evidence="5">WYCCWR 12774</strain>
        <strain evidence="4">WYCCWR 13023</strain>
    </source>
</reference>
<dbReference type="AlphaFoldDB" id="A0A9X1RD33"/>
<dbReference type="InterPro" id="IPR023631">
    <property type="entry name" value="Amidase_dom"/>
</dbReference>
<dbReference type="PANTHER" id="PTHR11895:SF176">
    <property type="entry name" value="AMIDASE AMID-RELATED"/>
    <property type="match status" value="1"/>
</dbReference>
<dbReference type="InterPro" id="IPR000120">
    <property type="entry name" value="Amidase"/>
</dbReference>
<evidence type="ECO:0000313" key="7">
    <source>
        <dbReference type="Proteomes" id="UP001139054"/>
    </source>
</evidence>
<gene>
    <name evidence="5" type="ORF">L6637_28450</name>
    <name evidence="4" type="ORF">L6654_22395</name>
</gene>
<dbReference type="Proteomes" id="UP001139012">
    <property type="component" value="Unassembled WGS sequence"/>
</dbReference>
<dbReference type="Gene3D" id="3.90.1300.10">
    <property type="entry name" value="Amidase signature (AS) domain"/>
    <property type="match status" value="1"/>
</dbReference>
<name>A0A9X1RD33_9BRAD</name>
<organism evidence="4 7">
    <name type="scientific">Bradyrhizobium zhengyangense</name>
    <dbReference type="NCBI Taxonomy" id="2911009"/>
    <lineage>
        <taxon>Bacteria</taxon>
        <taxon>Pseudomonadati</taxon>
        <taxon>Pseudomonadota</taxon>
        <taxon>Alphaproteobacteria</taxon>
        <taxon>Hyphomicrobiales</taxon>
        <taxon>Nitrobacteraceae</taxon>
        <taxon>Bradyrhizobium</taxon>
    </lineage>
</organism>
<comment type="caution">
    <text evidence="4">The sequence shown here is derived from an EMBL/GenBank/DDBJ whole genome shotgun (WGS) entry which is preliminary data.</text>
</comment>
<dbReference type="SUPFAM" id="SSF75304">
    <property type="entry name" value="Amidase signature (AS) enzymes"/>
    <property type="match status" value="1"/>
</dbReference>
<dbReference type="Pfam" id="PF01425">
    <property type="entry name" value="Amidase"/>
    <property type="match status" value="1"/>
</dbReference>
<dbReference type="EMBL" id="JAKLTY010000014">
    <property type="protein sequence ID" value="MCG2629390.1"/>
    <property type="molecule type" value="Genomic_DNA"/>
</dbReference>
<dbReference type="Proteomes" id="UP001139054">
    <property type="component" value="Unassembled WGS sequence"/>
</dbReference>
<comment type="function">
    <text evidence="1">Hydrolyzes indole-3-acetamide (IAM) into indole-3-acetic acid (IAA).</text>
</comment>
<dbReference type="PROSITE" id="PS00571">
    <property type="entry name" value="AMIDASES"/>
    <property type="match status" value="1"/>
</dbReference>
<dbReference type="PANTHER" id="PTHR11895">
    <property type="entry name" value="TRANSAMIDASE"/>
    <property type="match status" value="1"/>
</dbReference>
<dbReference type="EMBL" id="JAKLUA010000011">
    <property type="protein sequence ID" value="MCG2670904.1"/>
    <property type="molecule type" value="Genomic_DNA"/>
</dbReference>
<accession>A0A9X1RD33</accession>
<dbReference type="InterPro" id="IPR036928">
    <property type="entry name" value="AS_sf"/>
</dbReference>
<evidence type="ECO:0000313" key="6">
    <source>
        <dbReference type="Proteomes" id="UP001139012"/>
    </source>
</evidence>
<dbReference type="RefSeq" id="WP_128929628.1">
    <property type="nucleotide sequence ID" value="NZ_JAKLTY010000014.1"/>
</dbReference>
<evidence type="ECO:0000313" key="4">
    <source>
        <dbReference type="EMBL" id="MCG2629390.1"/>
    </source>
</evidence>
<feature type="domain" description="Amidase" evidence="3">
    <location>
        <begin position="33"/>
        <end position="449"/>
    </location>
</feature>
<protein>
    <recommendedName>
        <fullName evidence="2">Indoleacetamide hydrolase</fullName>
    </recommendedName>
</protein>
<proteinExistence type="predicted"/>
<evidence type="ECO:0000259" key="3">
    <source>
        <dbReference type="Pfam" id="PF01425"/>
    </source>
</evidence>
<sequence length="472" mass="49796">MSDSHTLPLGDVAFATIGELSRALATKQVTSLEITERFLARIAKFDPQLHAFVAIYADSARVAAKTADARRAGGNALHMLDGIPFAVKDLFDVKGRPTRAGSLATASTPAENTAHAVQRLLDRGMVLIGKTHTVEFAFGGWGCNPVCGTPVNPWDTSVARVPGGSSSGSGVAVAAGLVPVALGTDTGGSIRTPASLCGIVGHKSTLGLVGRGGVFPLAPTFDTVGPLARSIRDAALVLDALQGRDPQDPSTYGIGRINPLGELTAGVEGLILRAPTDSQLKFVDPRIMDLFHKALGDLKRLGAHIDVRPMPRSHEEYAAHASGITGTEGWNGLSQYIEGLDSRVDRLIAQRMRKSSGISARDYFGLLTTRREMQVEFDRYLEGAAAFLLPSAPIVTPEIEGAHEQTAPFGLLARIANLMDLAAISIPMGLAALMPVGLQITVRRFGDATAFRIAQAFDRERGGAVAIPPGYI</sequence>
<evidence type="ECO:0000313" key="5">
    <source>
        <dbReference type="EMBL" id="MCG2670904.1"/>
    </source>
</evidence>
<evidence type="ECO:0000256" key="1">
    <source>
        <dbReference type="ARBA" id="ARBA00003871"/>
    </source>
</evidence>
<evidence type="ECO:0000256" key="2">
    <source>
        <dbReference type="ARBA" id="ARBA00021874"/>
    </source>
</evidence>
<dbReference type="InterPro" id="IPR020556">
    <property type="entry name" value="Amidase_CS"/>
</dbReference>